<dbReference type="PROSITE" id="PS50929">
    <property type="entry name" value="ABC_TM1F"/>
    <property type="match status" value="2"/>
</dbReference>
<evidence type="ECO:0000259" key="11">
    <source>
        <dbReference type="PROSITE" id="PS50893"/>
    </source>
</evidence>
<dbReference type="Pfam" id="PF00664">
    <property type="entry name" value="ABC_membrane"/>
    <property type="match status" value="2"/>
</dbReference>
<feature type="region of interest" description="Disordered" evidence="9">
    <location>
        <begin position="645"/>
        <end position="672"/>
    </location>
</feature>
<dbReference type="InterPro" id="IPR003593">
    <property type="entry name" value="AAA+_ATPase"/>
</dbReference>
<feature type="transmembrane region" description="Helical" evidence="10">
    <location>
        <begin position="92"/>
        <end position="113"/>
    </location>
</feature>
<evidence type="ECO:0000256" key="10">
    <source>
        <dbReference type="SAM" id="Phobius"/>
    </source>
</evidence>
<dbReference type="GO" id="GO:0016020">
    <property type="term" value="C:membrane"/>
    <property type="evidence" value="ECO:0007669"/>
    <property type="project" value="UniProtKB-SubCell"/>
</dbReference>
<feature type="domain" description="ABC transmembrane type-1" evidence="12">
    <location>
        <begin position="776"/>
        <end position="1012"/>
    </location>
</feature>
<dbReference type="InterPro" id="IPR036640">
    <property type="entry name" value="ABC1_TM_sf"/>
</dbReference>
<dbReference type="InterPro" id="IPR017871">
    <property type="entry name" value="ABC_transporter-like_CS"/>
</dbReference>
<keyword evidence="7 10" id="KW-1133">Transmembrane helix</keyword>
<feature type="transmembrane region" description="Helical" evidence="10">
    <location>
        <begin position="945"/>
        <end position="977"/>
    </location>
</feature>
<comment type="caution">
    <text evidence="13">The sequence shown here is derived from an EMBL/GenBank/DDBJ whole genome shotgun (WGS) entry which is preliminary data.</text>
</comment>
<evidence type="ECO:0000313" key="13">
    <source>
        <dbReference type="EMBL" id="KAK5647088.1"/>
    </source>
</evidence>
<feature type="transmembrane region" description="Helical" evidence="10">
    <location>
        <begin position="133"/>
        <end position="155"/>
    </location>
</feature>
<dbReference type="EMBL" id="JAVRBK010000003">
    <property type="protein sequence ID" value="KAK5647088.1"/>
    <property type="molecule type" value="Genomic_DNA"/>
</dbReference>
<dbReference type="SUPFAM" id="SSF90123">
    <property type="entry name" value="ABC transporter transmembrane region"/>
    <property type="match status" value="2"/>
</dbReference>
<feature type="transmembrane region" description="Helical" evidence="10">
    <location>
        <begin position="235"/>
        <end position="252"/>
    </location>
</feature>
<dbReference type="InterPro" id="IPR003439">
    <property type="entry name" value="ABC_transporter-like_ATP-bd"/>
</dbReference>
<comment type="subcellular location">
    <subcellularLocation>
        <location evidence="1">Membrane</location>
        <topology evidence="1">Multi-pass membrane protein</topology>
    </subcellularLocation>
</comment>
<evidence type="ECO:0000256" key="1">
    <source>
        <dbReference type="ARBA" id="ARBA00004141"/>
    </source>
</evidence>
<feature type="transmembrane region" description="Helical" evidence="10">
    <location>
        <begin position="352"/>
        <end position="372"/>
    </location>
</feature>
<accession>A0AAN7VLD0</accession>
<name>A0AAN7VLD0_9COLE</name>
<feature type="transmembrane region" description="Helical" evidence="10">
    <location>
        <begin position="317"/>
        <end position="340"/>
    </location>
</feature>
<keyword evidence="6" id="KW-0067">ATP-binding</keyword>
<evidence type="ECO:0000256" key="7">
    <source>
        <dbReference type="ARBA" id="ARBA00022989"/>
    </source>
</evidence>
<dbReference type="PROSITE" id="PS00211">
    <property type="entry name" value="ABC_TRANSPORTER_1"/>
    <property type="match status" value="2"/>
</dbReference>
<dbReference type="SUPFAM" id="SSF52540">
    <property type="entry name" value="P-loop containing nucleoside triphosphate hydrolases"/>
    <property type="match status" value="2"/>
</dbReference>
<feature type="domain" description="ABC transporter" evidence="11">
    <location>
        <begin position="414"/>
        <end position="637"/>
    </location>
</feature>
<gene>
    <name evidence="13" type="ORF">RI129_005552</name>
</gene>
<dbReference type="InterPro" id="IPR050173">
    <property type="entry name" value="ABC_transporter_C-like"/>
</dbReference>
<reference evidence="13 14" key="1">
    <citation type="journal article" date="2024" name="Insects">
        <title>An Improved Chromosome-Level Genome Assembly of the Firefly Pyrocoelia pectoralis.</title>
        <authorList>
            <person name="Fu X."/>
            <person name="Meyer-Rochow V.B."/>
            <person name="Ballantyne L."/>
            <person name="Zhu X."/>
        </authorList>
    </citation>
    <scope>NUCLEOTIDE SEQUENCE [LARGE SCALE GENOMIC DNA]</scope>
    <source>
        <strain evidence="13">XCY_ONT2</strain>
    </source>
</reference>
<dbReference type="CDD" id="cd03250">
    <property type="entry name" value="ABCC_MRP_domain1"/>
    <property type="match status" value="1"/>
</dbReference>
<dbReference type="InterPro" id="IPR027417">
    <property type="entry name" value="P-loop_NTPase"/>
</dbReference>
<dbReference type="FunFam" id="3.40.50.300:FF:000163">
    <property type="entry name" value="Multidrug resistance-associated protein member 4"/>
    <property type="match status" value="1"/>
</dbReference>
<feature type="transmembrane region" description="Helical" evidence="10">
    <location>
        <begin position="208"/>
        <end position="229"/>
    </location>
</feature>
<evidence type="ECO:0000256" key="8">
    <source>
        <dbReference type="ARBA" id="ARBA00023136"/>
    </source>
</evidence>
<keyword evidence="5" id="KW-0547">Nucleotide-binding</keyword>
<dbReference type="Proteomes" id="UP001329430">
    <property type="component" value="Chromosome 3"/>
</dbReference>
<keyword evidence="8 10" id="KW-0472">Membrane</keyword>
<feature type="transmembrane region" description="Helical" evidence="10">
    <location>
        <begin position="772"/>
        <end position="797"/>
    </location>
</feature>
<evidence type="ECO:0000256" key="5">
    <source>
        <dbReference type="ARBA" id="ARBA00022741"/>
    </source>
</evidence>
<dbReference type="PANTHER" id="PTHR24223">
    <property type="entry name" value="ATP-BINDING CASSETTE SUB-FAMILY C"/>
    <property type="match status" value="1"/>
</dbReference>
<evidence type="ECO:0000256" key="9">
    <source>
        <dbReference type="SAM" id="MobiDB-lite"/>
    </source>
</evidence>
<feature type="transmembrane region" description="Helical" evidence="10">
    <location>
        <begin position="705"/>
        <end position="727"/>
    </location>
</feature>
<dbReference type="FunFam" id="1.20.1560.10:FF:000014">
    <property type="entry name" value="Multidrug resistance-associated protein member 4"/>
    <property type="match status" value="1"/>
</dbReference>
<sequence length="1312" mass="148086">MDITKKHINVNPRTNANPCAVLFFTYAYEIFKTGYSETLDVDDLYNPIPADESTRVGNRLEVKWKKHLEDTKKRNKSPSLLKVLMQTFWPEYLYLGIILAINDIVLRLLQPFILKALLDYFTPESTESKNNAFLYAGAIVITNLGITFLFNQYIMEAFHFAMRVRAGCCALIYRKALKLSRTALGESAAGKVVNLLSNDVSRFDVASVFIHHMWVAPTTALVVLYLLWIEAGYCGLIGMIPIFLICPLQSYTGKLTSKFRRQTAYKTDNRVRLMDEIVAGIQVIKMYAWEKPFEKIIQQARKLEINVIAKVSYLRGVFMSFNLFTTRVALFCTLLAMVLLNEKITASKVFVFMSYFSILSMTMSANFVRGVAEIAELLVAIKRLQEFLLNDEFSEKKSITNNNEFVLDPKQPSLKLVNVTSNWRSDSVEHALTNMNISMDEGTLLGVIGPVGSGKTSLLLTILGELHIPEGSVQVNGRISYASQEPWVFAATVRQNIIFGQVFDKDRYNEVVHVCSLEKDFKQLPDGDYTMVGERGASLSGGQKARINLARAVYRHADIYLLDDPLSAVDTHVGKHLYQECIQKFLGNKTRILVTHQVYHLENADSIMILNNGCVQIQGKYSDLASSDNSYAKLLSVQHEAIEEEKKPEQSQLTRQMSRSRKTSLSHATSESSMVESLLDESEHEFAANELQEESSRGKVEGSLLAKYLLAGGNVFIVIVLCILFILSQGVACGVDYFVTYWVNIEEDRAEFVTRNDTLAEDFGEVDQNTCLYIHGALILSLFLVAFTRSMCFYKLAMRSSLNLHKSMFMNVVYTTMRFFDTNPSGRILNRFSKDVGSVDELLPKVILDSSQLLLIMVGSITLVAIVNVWMIIIVVIIGILFFILRIIFVKSSKNIKRLEGITRSPAFTHLNASLQGLTTIRAFSAQSILTQEFDKYQDLHTSAWYMYIAASSAFGFIIDILCWIFTVCVTFCFLLISDKVPGGNVGLAITQAIGLSGYVQWGMRQSTEVSNQLTSVERILEYTKLTPEKQPEVPKRLNKGEWPKHGKISFQNMGLRYFHGGDLMIKNLNLIIHPKEKIGIVGRTGAGKSSIISALFRLAIVEGTIEIDGVDTKDLTLQEMRSKISIIPQDPILFSGTLRYNLDPFSEYADEVLYRAIHEVELKDPTNTINRLEYAVMDGGANYSVGQRQLICLARAIVRNNKILMLDEATANVDPQTDAILQKTIREKFSECTVLTIAHRLNTIMDSDKVLVMDSGMMVEFNHPHLLLQNHKSYFYKMVAETGKATAEQLKKMARQNYEQQRVLPESEDMH</sequence>
<dbReference type="PROSITE" id="PS50893">
    <property type="entry name" value="ABC_TRANSPORTER_2"/>
    <property type="match status" value="2"/>
</dbReference>
<organism evidence="13 14">
    <name type="scientific">Pyrocoelia pectoralis</name>
    <dbReference type="NCBI Taxonomy" id="417401"/>
    <lineage>
        <taxon>Eukaryota</taxon>
        <taxon>Metazoa</taxon>
        <taxon>Ecdysozoa</taxon>
        <taxon>Arthropoda</taxon>
        <taxon>Hexapoda</taxon>
        <taxon>Insecta</taxon>
        <taxon>Pterygota</taxon>
        <taxon>Neoptera</taxon>
        <taxon>Endopterygota</taxon>
        <taxon>Coleoptera</taxon>
        <taxon>Polyphaga</taxon>
        <taxon>Elateriformia</taxon>
        <taxon>Elateroidea</taxon>
        <taxon>Lampyridae</taxon>
        <taxon>Lampyrinae</taxon>
        <taxon>Pyrocoelia</taxon>
    </lineage>
</organism>
<dbReference type="GO" id="GO:0005524">
    <property type="term" value="F:ATP binding"/>
    <property type="evidence" value="ECO:0007669"/>
    <property type="project" value="UniProtKB-KW"/>
</dbReference>
<dbReference type="SMART" id="SM00382">
    <property type="entry name" value="AAA"/>
    <property type="match status" value="2"/>
</dbReference>
<dbReference type="Gene3D" id="1.20.1560.10">
    <property type="entry name" value="ABC transporter type 1, transmembrane domain"/>
    <property type="match status" value="2"/>
</dbReference>
<proteinExistence type="inferred from homology"/>
<keyword evidence="4 10" id="KW-0812">Transmembrane</keyword>
<evidence type="ECO:0000259" key="12">
    <source>
        <dbReference type="PROSITE" id="PS50929"/>
    </source>
</evidence>
<dbReference type="PANTHER" id="PTHR24223:SF456">
    <property type="entry name" value="MULTIDRUG RESISTANCE-ASSOCIATED PROTEIN LETHAL(2)03659"/>
    <property type="match status" value="1"/>
</dbReference>
<dbReference type="CDD" id="cd18579">
    <property type="entry name" value="ABC_6TM_ABCC_D1"/>
    <property type="match status" value="1"/>
</dbReference>
<protein>
    <submittedName>
        <fullName evidence="13">Uncharacterized protein</fullName>
    </submittedName>
</protein>
<keyword evidence="14" id="KW-1185">Reference proteome</keyword>
<dbReference type="FunFam" id="1.20.1560.10:FF:000026">
    <property type="entry name" value="Multidrug resistance-associated protein lethal(2)03659"/>
    <property type="match status" value="1"/>
</dbReference>
<evidence type="ECO:0000256" key="6">
    <source>
        <dbReference type="ARBA" id="ARBA00022840"/>
    </source>
</evidence>
<evidence type="ECO:0000256" key="3">
    <source>
        <dbReference type="ARBA" id="ARBA00022448"/>
    </source>
</evidence>
<evidence type="ECO:0000313" key="14">
    <source>
        <dbReference type="Proteomes" id="UP001329430"/>
    </source>
</evidence>
<comment type="similarity">
    <text evidence="2">Belongs to the ABC transporter superfamily. ABCC family. Conjugate transporter (TC 3.A.1.208) subfamily.</text>
</comment>
<evidence type="ECO:0000256" key="4">
    <source>
        <dbReference type="ARBA" id="ARBA00022692"/>
    </source>
</evidence>
<dbReference type="InterPro" id="IPR044746">
    <property type="entry name" value="ABCC_6TM_D1"/>
</dbReference>
<dbReference type="FunFam" id="3.40.50.300:FF:000482">
    <property type="entry name" value="Multidrug resistance-associated protein member 4"/>
    <property type="match status" value="1"/>
</dbReference>
<feature type="domain" description="ABC transporter" evidence="11">
    <location>
        <begin position="1049"/>
        <end position="1281"/>
    </location>
</feature>
<dbReference type="Pfam" id="PF00005">
    <property type="entry name" value="ABC_tran"/>
    <property type="match status" value="2"/>
</dbReference>
<dbReference type="Gene3D" id="3.40.50.300">
    <property type="entry name" value="P-loop containing nucleotide triphosphate hydrolases"/>
    <property type="match status" value="2"/>
</dbReference>
<feature type="transmembrane region" description="Helical" evidence="10">
    <location>
        <begin position="869"/>
        <end position="889"/>
    </location>
</feature>
<dbReference type="CDD" id="cd03244">
    <property type="entry name" value="ABCC_MRP_domain2"/>
    <property type="match status" value="1"/>
</dbReference>
<dbReference type="GO" id="GO:0016887">
    <property type="term" value="F:ATP hydrolysis activity"/>
    <property type="evidence" value="ECO:0007669"/>
    <property type="project" value="InterPro"/>
</dbReference>
<dbReference type="InterPro" id="IPR011527">
    <property type="entry name" value="ABC1_TM_dom"/>
</dbReference>
<dbReference type="GO" id="GO:0140359">
    <property type="term" value="F:ABC-type transporter activity"/>
    <property type="evidence" value="ECO:0007669"/>
    <property type="project" value="InterPro"/>
</dbReference>
<keyword evidence="3" id="KW-0813">Transport</keyword>
<feature type="domain" description="ABC transmembrane type-1" evidence="12">
    <location>
        <begin position="95"/>
        <end position="364"/>
    </location>
</feature>
<evidence type="ECO:0000256" key="2">
    <source>
        <dbReference type="ARBA" id="ARBA00009726"/>
    </source>
</evidence>